<feature type="transmembrane region" description="Helical" evidence="1">
    <location>
        <begin position="80"/>
        <end position="98"/>
    </location>
</feature>
<feature type="transmembrane region" description="Helical" evidence="1">
    <location>
        <begin position="20"/>
        <end position="46"/>
    </location>
</feature>
<dbReference type="EMBL" id="LKKS01000001">
    <property type="protein sequence ID" value="KPM68830.1"/>
    <property type="molecule type" value="Genomic_DNA"/>
</dbReference>
<proteinExistence type="predicted"/>
<dbReference type="Proteomes" id="UP000050437">
    <property type="component" value="Unassembled WGS sequence"/>
</dbReference>
<name>A0A0P7DCX7_PSEPU</name>
<dbReference type="GeneID" id="92659213"/>
<feature type="transmembrane region" description="Helical" evidence="1">
    <location>
        <begin position="52"/>
        <end position="73"/>
    </location>
</feature>
<dbReference type="AlphaFoldDB" id="A0A0P7DCX7"/>
<evidence type="ECO:0000256" key="1">
    <source>
        <dbReference type="SAM" id="Phobius"/>
    </source>
</evidence>
<gene>
    <name evidence="2" type="ORF">HB13667_00190</name>
</gene>
<comment type="caution">
    <text evidence="2">The sequence shown here is derived from an EMBL/GenBank/DDBJ whole genome shotgun (WGS) entry which is preliminary data.</text>
</comment>
<sequence>MNGSKFQKGQELQRFLSRYFGVFIAEFQLSCFAIGGSVSLVFSTWLRSPDQSLSVLALALACTVSAASHIALVRGYAWGLRGLIGLNGLAVLAALPSYAYRPHMGGYVSVLLFGLLALLVINTQRYREMRVRLVGYRDIRRANRQAAKAAK</sequence>
<evidence type="ECO:0000313" key="3">
    <source>
        <dbReference type="Proteomes" id="UP000050437"/>
    </source>
</evidence>
<evidence type="ECO:0000313" key="2">
    <source>
        <dbReference type="EMBL" id="KPM68830.1"/>
    </source>
</evidence>
<keyword evidence="1" id="KW-0812">Transmembrane</keyword>
<protein>
    <submittedName>
        <fullName evidence="2">Uncharacterized protein</fullName>
    </submittedName>
</protein>
<keyword evidence="1" id="KW-0472">Membrane</keyword>
<dbReference type="RefSeq" id="WP_015271502.1">
    <property type="nucleotide sequence ID" value="NZ_LKKS01000001.1"/>
</dbReference>
<keyword evidence="1" id="KW-1133">Transmembrane helix</keyword>
<reference evidence="2 3" key="1">
    <citation type="submission" date="2015-10" db="EMBL/GenBank/DDBJ databases">
        <title>Pseudomonas putida clinical strains.</title>
        <authorList>
            <person name="Molina L."/>
            <person name="Udaondo Z."/>
        </authorList>
    </citation>
    <scope>NUCLEOTIDE SEQUENCE [LARGE SCALE GENOMIC DNA]</scope>
    <source>
        <strain evidence="2 3">HB13667</strain>
    </source>
</reference>
<feature type="transmembrane region" description="Helical" evidence="1">
    <location>
        <begin position="104"/>
        <end position="122"/>
    </location>
</feature>
<accession>A0A0P7DCX7</accession>
<organism evidence="2 3">
    <name type="scientific">Pseudomonas putida</name>
    <name type="common">Arthrobacter siderocapsulatus</name>
    <dbReference type="NCBI Taxonomy" id="303"/>
    <lineage>
        <taxon>Bacteria</taxon>
        <taxon>Pseudomonadati</taxon>
        <taxon>Pseudomonadota</taxon>
        <taxon>Gammaproteobacteria</taxon>
        <taxon>Pseudomonadales</taxon>
        <taxon>Pseudomonadaceae</taxon>
        <taxon>Pseudomonas</taxon>
    </lineage>
</organism>